<keyword evidence="3" id="KW-0732">Signal</keyword>
<evidence type="ECO:0000313" key="15">
    <source>
        <dbReference type="Proteomes" id="UP000095725"/>
    </source>
</evidence>
<dbReference type="AlphaFoldDB" id="A0A174R4G6"/>
<evidence type="ECO:0000313" key="8">
    <source>
        <dbReference type="EMBL" id="CUP79071.1"/>
    </source>
</evidence>
<feature type="domain" description="RagB/SusD" evidence="6">
    <location>
        <begin position="277"/>
        <end position="576"/>
    </location>
</feature>
<dbReference type="EMBL" id="CZAI01000007">
    <property type="protein sequence ID" value="CUP79071.1"/>
    <property type="molecule type" value="Genomic_DNA"/>
</dbReference>
<comment type="similarity">
    <text evidence="2">Belongs to the SusD family.</text>
</comment>
<dbReference type="Proteomes" id="UP000427825">
    <property type="component" value="Unassembled WGS sequence"/>
</dbReference>
<dbReference type="Proteomes" id="UP001060260">
    <property type="component" value="Chromosome"/>
</dbReference>
<dbReference type="Proteomes" id="UP001170023">
    <property type="component" value="Unassembled WGS sequence"/>
</dbReference>
<dbReference type="EMBL" id="CZBL01000018">
    <property type="protein sequence ID" value="CUQ48465.1"/>
    <property type="molecule type" value="Genomic_DNA"/>
</dbReference>
<evidence type="ECO:0000313" key="11">
    <source>
        <dbReference type="EMBL" id="MDO6356675.1"/>
    </source>
</evidence>
<dbReference type="RefSeq" id="WP_005680232.1">
    <property type="nucleotide sequence ID" value="NZ_CABMOQ010000005.1"/>
</dbReference>
<evidence type="ECO:0000256" key="4">
    <source>
        <dbReference type="ARBA" id="ARBA00023136"/>
    </source>
</evidence>
<protein>
    <submittedName>
        <fullName evidence="8">Putative lipoprotein</fullName>
    </submittedName>
    <submittedName>
        <fullName evidence="10">RagB/SusD family nutrient uptake outer membrane protein</fullName>
    </submittedName>
</protein>
<dbReference type="Pfam" id="PF14322">
    <property type="entry name" value="SusD-like_3"/>
    <property type="match status" value="1"/>
</dbReference>
<dbReference type="Gene3D" id="1.25.40.390">
    <property type="match status" value="1"/>
</dbReference>
<evidence type="ECO:0000256" key="3">
    <source>
        <dbReference type="ARBA" id="ARBA00022729"/>
    </source>
</evidence>
<evidence type="ECO:0000256" key="5">
    <source>
        <dbReference type="ARBA" id="ARBA00023237"/>
    </source>
</evidence>
<keyword evidence="4" id="KW-0472">Membrane</keyword>
<dbReference type="STRING" id="47678.ERS852494_03093"/>
<evidence type="ECO:0000313" key="12">
    <source>
        <dbReference type="EMBL" id="RGR69115.1"/>
    </source>
</evidence>
<evidence type="ECO:0000313" key="9">
    <source>
        <dbReference type="EMBL" id="CUQ48465.1"/>
    </source>
</evidence>
<reference evidence="14 15" key="1">
    <citation type="submission" date="2015-09" db="EMBL/GenBank/DDBJ databases">
        <authorList>
            <consortium name="Pathogen Informatics"/>
        </authorList>
    </citation>
    <scope>NUCLEOTIDE SEQUENCE [LARGE SCALE GENOMIC DNA]</scope>
    <source>
        <strain evidence="8 14">2789STDY5834880</strain>
        <strain evidence="9 15">2789STDY5834946</strain>
    </source>
</reference>
<dbReference type="Proteomes" id="UP000284205">
    <property type="component" value="Unassembled WGS sequence"/>
</dbReference>
<name>A0A174R4G6_9BACE</name>
<dbReference type="EMBL" id="CP103166">
    <property type="protein sequence ID" value="UVQ98385.1"/>
    <property type="molecule type" value="Genomic_DNA"/>
</dbReference>
<dbReference type="SUPFAM" id="SSF48452">
    <property type="entry name" value="TPR-like"/>
    <property type="match status" value="1"/>
</dbReference>
<keyword evidence="5" id="KW-0998">Cell outer membrane</keyword>
<dbReference type="EMBL" id="VVYJ01000007">
    <property type="protein sequence ID" value="KAA5475874.1"/>
    <property type="molecule type" value="Genomic_DNA"/>
</dbReference>
<evidence type="ECO:0000313" key="13">
    <source>
        <dbReference type="EMBL" id="UVQ98385.1"/>
    </source>
</evidence>
<reference evidence="12 16" key="2">
    <citation type="submission" date="2018-08" db="EMBL/GenBank/DDBJ databases">
        <title>A genome reference for cultivated species of the human gut microbiota.</title>
        <authorList>
            <person name="Zou Y."/>
            <person name="Xue W."/>
            <person name="Luo G."/>
        </authorList>
    </citation>
    <scope>NUCLEOTIDE SEQUENCE [LARGE SCALE GENOMIC DNA]</scope>
    <source>
        <strain evidence="12 16">AF24-29LB</strain>
    </source>
</reference>
<dbReference type="EMBL" id="QRUO01000014">
    <property type="protein sequence ID" value="RGR69115.1"/>
    <property type="molecule type" value="Genomic_DNA"/>
</dbReference>
<dbReference type="EMBL" id="JAUONL010000002">
    <property type="protein sequence ID" value="MDO6356675.1"/>
    <property type="molecule type" value="Genomic_DNA"/>
</dbReference>
<evidence type="ECO:0000256" key="1">
    <source>
        <dbReference type="ARBA" id="ARBA00004442"/>
    </source>
</evidence>
<comment type="subcellular location">
    <subcellularLocation>
        <location evidence="1">Cell outer membrane</location>
    </subcellularLocation>
</comment>
<evidence type="ECO:0000313" key="10">
    <source>
        <dbReference type="EMBL" id="KAA5475874.1"/>
    </source>
</evidence>
<accession>A0A174R4G6</accession>
<organism evidence="8 14">
    <name type="scientific">Bacteroides caccae</name>
    <dbReference type="NCBI Taxonomy" id="47678"/>
    <lineage>
        <taxon>Bacteria</taxon>
        <taxon>Pseudomonadati</taxon>
        <taxon>Bacteroidota</taxon>
        <taxon>Bacteroidia</taxon>
        <taxon>Bacteroidales</taxon>
        <taxon>Bacteroidaceae</taxon>
        <taxon>Bacteroides</taxon>
    </lineage>
</organism>
<dbReference type="GeneID" id="75113396"/>
<dbReference type="Pfam" id="PF07980">
    <property type="entry name" value="SusD_RagB"/>
    <property type="match status" value="1"/>
</dbReference>
<dbReference type="InterPro" id="IPR012944">
    <property type="entry name" value="SusD_RagB_dom"/>
</dbReference>
<feature type="domain" description="SusD-like N-terminal" evidence="7">
    <location>
        <begin position="20"/>
        <end position="217"/>
    </location>
</feature>
<evidence type="ECO:0000313" key="16">
    <source>
        <dbReference type="Proteomes" id="UP000284205"/>
    </source>
</evidence>
<evidence type="ECO:0000313" key="14">
    <source>
        <dbReference type="Proteomes" id="UP000095657"/>
    </source>
</evidence>
<dbReference type="Proteomes" id="UP000095657">
    <property type="component" value="Unassembled WGS sequence"/>
</dbReference>
<dbReference type="Proteomes" id="UP000095725">
    <property type="component" value="Unassembled WGS sequence"/>
</dbReference>
<dbReference type="InterPro" id="IPR011990">
    <property type="entry name" value="TPR-like_helical_dom_sf"/>
</dbReference>
<evidence type="ECO:0000256" key="2">
    <source>
        <dbReference type="ARBA" id="ARBA00006275"/>
    </source>
</evidence>
<keyword evidence="8" id="KW-0449">Lipoprotein</keyword>
<reference evidence="10 17" key="3">
    <citation type="journal article" date="2019" name="Nat. Med.">
        <title>A library of human gut bacterial isolates paired with longitudinal multiomics data enables mechanistic microbiome research.</title>
        <authorList>
            <person name="Poyet M."/>
            <person name="Groussin M."/>
            <person name="Gibbons S.M."/>
            <person name="Avila-Pacheco J."/>
            <person name="Jiang X."/>
            <person name="Kearney S.M."/>
            <person name="Perrotta A.R."/>
            <person name="Berdy B."/>
            <person name="Zhao S."/>
            <person name="Lieberman T.D."/>
            <person name="Swanson P.K."/>
            <person name="Smith M."/>
            <person name="Roesemann S."/>
            <person name="Alexander J.E."/>
            <person name="Rich S.A."/>
            <person name="Livny J."/>
            <person name="Vlamakis H."/>
            <person name="Clish C."/>
            <person name="Bullock K."/>
            <person name="Deik A."/>
            <person name="Scott J."/>
            <person name="Pierce K.A."/>
            <person name="Xavier R.J."/>
            <person name="Alm E.J."/>
        </authorList>
    </citation>
    <scope>NUCLEOTIDE SEQUENCE [LARGE SCALE GENOMIC DNA]</scope>
    <source>
        <strain evidence="10 17">BIOML-A25</strain>
    </source>
</reference>
<dbReference type="PROSITE" id="PS51257">
    <property type="entry name" value="PROKAR_LIPOPROTEIN"/>
    <property type="match status" value="1"/>
</dbReference>
<evidence type="ECO:0000313" key="17">
    <source>
        <dbReference type="Proteomes" id="UP000427825"/>
    </source>
</evidence>
<gene>
    <name evidence="12" type="ORF">DWY26_14670</name>
    <name evidence="8" type="ORF">ERS852494_03093</name>
    <name evidence="9" type="ORF">ERS852558_03718</name>
    <name evidence="10" type="ORF">F2Y39_13310</name>
    <name evidence="13" type="ORF">NXW23_08770</name>
    <name evidence="11" type="ORF">Q4469_03035</name>
</gene>
<evidence type="ECO:0000259" key="7">
    <source>
        <dbReference type="Pfam" id="PF14322"/>
    </source>
</evidence>
<reference evidence="13" key="4">
    <citation type="submission" date="2022-08" db="EMBL/GenBank/DDBJ databases">
        <title>Genome Sequencing of Bacteroides fragilis Group Isolates with Nanopore Technology.</title>
        <authorList>
            <person name="Tisza M.J."/>
            <person name="Smith D."/>
            <person name="Dekker J.P."/>
        </authorList>
    </citation>
    <scope>NUCLEOTIDE SEQUENCE</scope>
    <source>
        <strain evidence="13">BFG-474</strain>
    </source>
</reference>
<sequence>MKKIIILGLGVAAFFMQGCDFLDRTPEDIIETGKFFESANANALEQYCNDFYPKLINGHGAPKGYNSMLEDDWNSDNILPWEKNDVSFGHQIAVKNASDEGSDWKWENIRACNEFLMNYEKSPETEIVKQQYAGEILFFKCMDYFNKVRKYGDLPWYDTALTPSDTEELYKGRDSRILVMDNVLRDINQAIAWLPKKTKVYRVSKDAALALKARICLFEGTYRRYHNIENDTKFLQAAYDAAGELMKSEYGYKLYEGTSPATAYHELFIQDNYNTNTEVILSKEYDPKVDKGNNVTRQLRLGEMAQMMGMSKDCADDYLTITGQPYDQTGVTSVKDELENRDPRLLQTIATPYAGPYTYYLEGKRSSISSFLEGGTHSSTGYAIAKFYNEKEFSDTHGVGTLDAIIFRYAEVLLIRAEAGAELGKDPELDLTVNALRKRVGFNVKLTSSPATDPKLVAKHPIIKGTNADLIREIRRERRVELFGEGLRYADLMRWGCGERLVAPKAGMMLYTDVYTPEEIAVLKTEVGTYADGSLDVYGKRVTTPAIFESPKHYLFSLPLNEMALNPKLKPNNPGWGD</sequence>
<dbReference type="GO" id="GO:0009279">
    <property type="term" value="C:cell outer membrane"/>
    <property type="evidence" value="ECO:0007669"/>
    <property type="project" value="UniProtKB-SubCell"/>
</dbReference>
<evidence type="ECO:0000259" key="6">
    <source>
        <dbReference type="Pfam" id="PF07980"/>
    </source>
</evidence>
<reference evidence="11" key="5">
    <citation type="submission" date="2023-07" db="EMBL/GenBank/DDBJ databases">
        <title>Whole Genome Sequencing of Colonoscopy isolates.</title>
        <authorList>
            <person name="Surve S.V."/>
            <person name="Valls R.A."/>
            <person name="Barrak K.E."/>
            <person name="Gardner T.B."/>
            <person name="O'Toole G.A."/>
        </authorList>
    </citation>
    <scope>NUCLEOTIDE SEQUENCE</scope>
    <source>
        <strain evidence="11">GP0119</strain>
    </source>
</reference>
<proteinExistence type="inferred from homology"/>
<dbReference type="InterPro" id="IPR033985">
    <property type="entry name" value="SusD-like_N"/>
</dbReference>